<feature type="region of interest" description="Disordered" evidence="5">
    <location>
        <begin position="939"/>
        <end position="958"/>
    </location>
</feature>
<dbReference type="AlphaFoldDB" id="J4C415"/>
<dbReference type="GeneID" id="20715820"/>
<dbReference type="OMA" id="NARMIEM"/>
<feature type="compositionally biased region" description="Basic residues" evidence="5">
    <location>
        <begin position="916"/>
        <end position="929"/>
    </location>
</feature>
<dbReference type="SMART" id="SM00490">
    <property type="entry name" value="HELICc"/>
    <property type="match status" value="1"/>
</dbReference>
<feature type="domain" description="Helicase C-terminal" evidence="7">
    <location>
        <begin position="241"/>
        <end position="401"/>
    </location>
</feature>
<dbReference type="STRING" id="869250.J4C415"/>
<gene>
    <name evidence="8" type="ORF">TOT_030000658</name>
</gene>
<feature type="compositionally biased region" description="Gly residues" evidence="5">
    <location>
        <begin position="810"/>
        <end position="819"/>
    </location>
</feature>
<evidence type="ECO:0000256" key="3">
    <source>
        <dbReference type="ARBA" id="ARBA00022806"/>
    </source>
</evidence>
<dbReference type="OrthoDB" id="10261375at2759"/>
<dbReference type="PROSITE" id="PS51194">
    <property type="entry name" value="HELICASE_CTER"/>
    <property type="match status" value="1"/>
</dbReference>
<proteinExistence type="predicted"/>
<feature type="compositionally biased region" description="Low complexity" evidence="5">
    <location>
        <begin position="400"/>
        <end position="456"/>
    </location>
</feature>
<evidence type="ECO:0000313" key="9">
    <source>
        <dbReference type="Proteomes" id="UP000003786"/>
    </source>
</evidence>
<dbReference type="GO" id="GO:0016787">
    <property type="term" value="F:hydrolase activity"/>
    <property type="evidence" value="ECO:0007669"/>
    <property type="project" value="UniProtKB-KW"/>
</dbReference>
<dbReference type="PANTHER" id="PTHR47959:SF8">
    <property type="entry name" value="RNA HELICASE"/>
    <property type="match status" value="1"/>
</dbReference>
<evidence type="ECO:0000256" key="2">
    <source>
        <dbReference type="ARBA" id="ARBA00022801"/>
    </source>
</evidence>
<dbReference type="GO" id="GO:0005524">
    <property type="term" value="F:ATP binding"/>
    <property type="evidence" value="ECO:0007669"/>
    <property type="project" value="UniProtKB-KW"/>
</dbReference>
<dbReference type="SUPFAM" id="SSF52540">
    <property type="entry name" value="P-loop containing nucleoside triphosphate hydrolases"/>
    <property type="match status" value="1"/>
</dbReference>
<protein>
    <submittedName>
        <fullName evidence="8">ATP-dependent RNA helicase</fullName>
    </submittedName>
</protein>
<feature type="region of interest" description="Disordered" evidence="5">
    <location>
        <begin position="791"/>
        <end position="826"/>
    </location>
</feature>
<dbReference type="Gene3D" id="3.40.50.300">
    <property type="entry name" value="P-loop containing nucleotide triphosphate hydrolases"/>
    <property type="match status" value="2"/>
</dbReference>
<keyword evidence="9" id="KW-1185">Reference proteome</keyword>
<keyword evidence="2" id="KW-0378">Hydrolase</keyword>
<dbReference type="Pfam" id="PF00271">
    <property type="entry name" value="Helicase_C"/>
    <property type="match status" value="1"/>
</dbReference>
<feature type="domain" description="Helicase ATP-binding" evidence="6">
    <location>
        <begin position="52"/>
        <end position="228"/>
    </location>
</feature>
<dbReference type="GO" id="GO:0003676">
    <property type="term" value="F:nucleic acid binding"/>
    <property type="evidence" value="ECO:0007669"/>
    <property type="project" value="InterPro"/>
</dbReference>
<feature type="region of interest" description="Disordered" evidence="5">
    <location>
        <begin position="631"/>
        <end position="662"/>
    </location>
</feature>
<dbReference type="PROSITE" id="PS00039">
    <property type="entry name" value="DEAD_ATP_HELICASE"/>
    <property type="match status" value="1"/>
</dbReference>
<dbReference type="VEuPathDB" id="PiroplasmaDB:TOT_030000658"/>
<dbReference type="PROSITE" id="PS51192">
    <property type="entry name" value="HELICASE_ATP_BIND_1"/>
    <property type="match status" value="1"/>
</dbReference>
<dbReference type="PANTHER" id="PTHR47959">
    <property type="entry name" value="ATP-DEPENDENT RNA HELICASE RHLE-RELATED"/>
    <property type="match status" value="1"/>
</dbReference>
<dbReference type="InterPro" id="IPR011545">
    <property type="entry name" value="DEAD/DEAH_box_helicase_dom"/>
</dbReference>
<dbReference type="Proteomes" id="UP000003786">
    <property type="component" value="Chromosome 3"/>
</dbReference>
<dbReference type="CDD" id="cd18787">
    <property type="entry name" value="SF2_C_DEAD"/>
    <property type="match status" value="1"/>
</dbReference>
<dbReference type="EMBL" id="AP011948">
    <property type="protein sequence ID" value="BAM41396.1"/>
    <property type="molecule type" value="Genomic_DNA"/>
</dbReference>
<evidence type="ECO:0000256" key="4">
    <source>
        <dbReference type="ARBA" id="ARBA00022840"/>
    </source>
</evidence>
<evidence type="ECO:0000313" key="8">
    <source>
        <dbReference type="EMBL" id="BAM41396.1"/>
    </source>
</evidence>
<accession>J4C415</accession>
<feature type="compositionally biased region" description="Basic and acidic residues" evidence="5">
    <location>
        <begin position="632"/>
        <end position="662"/>
    </location>
</feature>
<evidence type="ECO:0000259" key="7">
    <source>
        <dbReference type="PROSITE" id="PS51194"/>
    </source>
</evidence>
<dbReference type="InterPro" id="IPR000629">
    <property type="entry name" value="RNA-helicase_DEAD-box_CS"/>
</dbReference>
<evidence type="ECO:0000259" key="6">
    <source>
        <dbReference type="PROSITE" id="PS51192"/>
    </source>
</evidence>
<dbReference type="InterPro" id="IPR001650">
    <property type="entry name" value="Helicase_C-like"/>
</dbReference>
<dbReference type="GO" id="GO:0005829">
    <property type="term" value="C:cytosol"/>
    <property type="evidence" value="ECO:0007669"/>
    <property type="project" value="TreeGrafter"/>
</dbReference>
<reference evidence="8 9" key="1">
    <citation type="journal article" date="2012" name="MBio">
        <title>Comparative genome analysis of three eukaryotic parasites with differing abilities to transform leukocytes reveals key mediators of Theileria-induced leukocyte transformation.</title>
        <authorList>
            <person name="Hayashida K."/>
            <person name="Hara Y."/>
            <person name="Abe T."/>
            <person name="Yamasaki C."/>
            <person name="Toyoda A."/>
            <person name="Kosuge T."/>
            <person name="Suzuki Y."/>
            <person name="Sato Y."/>
            <person name="Kawashima S."/>
            <person name="Katayama T."/>
            <person name="Wakaguri H."/>
            <person name="Inoue N."/>
            <person name="Homma K."/>
            <person name="Tada-Umezaki M."/>
            <person name="Yagi Y."/>
            <person name="Fujii Y."/>
            <person name="Habara T."/>
            <person name="Kanehisa M."/>
            <person name="Watanabe H."/>
            <person name="Ito K."/>
            <person name="Gojobori T."/>
            <person name="Sugawara H."/>
            <person name="Imanishi T."/>
            <person name="Weir W."/>
            <person name="Gardner M."/>
            <person name="Pain A."/>
            <person name="Shiels B."/>
            <person name="Hattori M."/>
            <person name="Nene V."/>
            <person name="Sugimoto C."/>
        </authorList>
    </citation>
    <scope>NUCLEOTIDE SEQUENCE [LARGE SCALE GENOMIC DNA]</scope>
    <source>
        <strain evidence="8 9">Shintoku</strain>
    </source>
</reference>
<organism evidence="8 9">
    <name type="scientific">Theileria orientalis strain Shintoku</name>
    <dbReference type="NCBI Taxonomy" id="869250"/>
    <lineage>
        <taxon>Eukaryota</taxon>
        <taxon>Sar</taxon>
        <taxon>Alveolata</taxon>
        <taxon>Apicomplexa</taxon>
        <taxon>Aconoidasida</taxon>
        <taxon>Piroplasmida</taxon>
        <taxon>Theileriidae</taxon>
        <taxon>Theileria</taxon>
    </lineage>
</organism>
<dbReference type="Pfam" id="PF00270">
    <property type="entry name" value="DEAD"/>
    <property type="match status" value="1"/>
</dbReference>
<dbReference type="SMART" id="SM00487">
    <property type="entry name" value="DEXDc"/>
    <property type="match status" value="1"/>
</dbReference>
<evidence type="ECO:0000256" key="1">
    <source>
        <dbReference type="ARBA" id="ARBA00022741"/>
    </source>
</evidence>
<evidence type="ECO:0000256" key="5">
    <source>
        <dbReference type="SAM" id="MobiDB-lite"/>
    </source>
</evidence>
<keyword evidence="4" id="KW-0067">ATP-binding</keyword>
<dbReference type="InterPro" id="IPR014001">
    <property type="entry name" value="Helicase_ATP-bd"/>
</dbReference>
<feature type="region of interest" description="Disordered" evidence="5">
    <location>
        <begin position="400"/>
        <end position="465"/>
    </location>
</feature>
<keyword evidence="1" id="KW-0547">Nucleotide-binding</keyword>
<name>J4C415_THEOR</name>
<dbReference type="KEGG" id="tot:TOT_030000658"/>
<dbReference type="GO" id="GO:0003724">
    <property type="term" value="F:RNA helicase activity"/>
    <property type="evidence" value="ECO:0007669"/>
    <property type="project" value="TreeGrafter"/>
</dbReference>
<keyword evidence="3 8" id="KW-0347">Helicase</keyword>
<dbReference type="InterPro" id="IPR050079">
    <property type="entry name" value="DEAD_box_RNA_helicase"/>
</dbReference>
<feature type="region of interest" description="Disordered" evidence="5">
    <location>
        <begin position="907"/>
        <end position="932"/>
    </location>
</feature>
<dbReference type="RefSeq" id="XP_009691697.1">
    <property type="nucleotide sequence ID" value="XM_009693402.1"/>
</dbReference>
<dbReference type="InterPro" id="IPR027417">
    <property type="entry name" value="P-loop_NTPase"/>
</dbReference>
<dbReference type="eggNOG" id="KOG0337">
    <property type="taxonomic scope" value="Eukaryota"/>
</dbReference>
<sequence length="958" mass="106345">MDEDLKISSKKKVKKGEGVGAFGVLGLNKAICLTLQRKFKYNQPSSIQRKTIPHVLNKSDVVCIARTGSGKTIAYLAPIVQLLEVHSKIVGTRCLILLPTRELALQVESVLKKFINFSNQADRLRHATLIGGKSLETQFGSLSFNPDIVIATPGRLAQHLVEKSFSLSLINHLVIDEADKLFEMGFLPDLYKVFSQLPKMRQVILVSATLPTQVSEFIAFGLNDPKITKIEQDLQINEQLELTFVYSRSEEKIATLIRVLNTHKGLKCILFVATRHHVEFFRSLLGGMNYSISCIYGSMEMNARMIEMSRFRGGKTKILVVTDLASRGLDIPFVDLVINYDFPYSTKLFVHRVGRTARAGRQGKSVSILINKDMSYLLQILQKFNRHLVLKSNKSRELNGGIISNSSSSNSSSNTNISSNDSSNTSSNDSGNTNSTSNITSSTNTNNTISTGHTGTAGDAGPESTKMDSYDVIKVDNDKIVVESYTGNLDNNYCLLGSCDSLNYLVEHVNTKISEDVELAALYKSMNNSYNLYYKTRPNPSHQYIQLSNQFFKTYTNQQLFQLYHRDYSQSKDASSSSDAAGVSAKLDGAASVKFGADYESVKLDIADDAVKLDADDDTAIHDTRGVSVKLDAGDESVKHDSEDDSPKHYEDENNRETSKPEVTEKDYLKYLESYRPDSKITRLNINQDSINYMKQFKMSNFNVSSLKDFSVFKVSSKEDSLVKAGDRDALVGEENEGDMSNLVLDITPDNEDLMKKKRYLTKQVWNRNTKKYQQVTVDVFNNNKVVSKASAASAGGSGKGAKGLSKSGKGSGKGGSSGKSGEMENKSLFKKWMKKSSRRIQHVGELENVSTAAGDAPKGPKVKSGLDDVDLGELKAMFPKHSGVIDAFEANEKLTHKQVRILNKLTNPNHDSSRPAKKKTLKKKAKRLSKSEYMKKRMAKIAKRGAPNRSKIIVRKR</sequence>